<evidence type="ECO:0000313" key="9">
    <source>
        <dbReference type="Proteomes" id="UP000078090"/>
    </source>
</evidence>
<gene>
    <name evidence="7" type="ORF">A1332_09975</name>
    <name evidence="6" type="ORF">A1353_01265</name>
</gene>
<dbReference type="CDD" id="cd17620">
    <property type="entry name" value="REC_OmpR_KdpE-like"/>
    <property type="match status" value="1"/>
</dbReference>
<dbReference type="OrthoDB" id="9802426at2"/>
<dbReference type="InterPro" id="IPR001789">
    <property type="entry name" value="Sig_transdc_resp-reg_receiver"/>
</dbReference>
<organism evidence="6 8">
    <name type="scientific">Methylomonas methanica</name>
    <dbReference type="NCBI Taxonomy" id="421"/>
    <lineage>
        <taxon>Bacteria</taxon>
        <taxon>Pseudomonadati</taxon>
        <taxon>Pseudomonadota</taxon>
        <taxon>Gammaproteobacteria</taxon>
        <taxon>Methylococcales</taxon>
        <taxon>Methylococcaceae</taxon>
        <taxon>Methylomonas</taxon>
    </lineage>
</organism>
<dbReference type="Gene3D" id="6.10.250.690">
    <property type="match status" value="1"/>
</dbReference>
<evidence type="ECO:0000256" key="2">
    <source>
        <dbReference type="PROSITE-ProRule" id="PRU00169"/>
    </source>
</evidence>
<feature type="domain" description="OmpR/PhoB-type" evidence="5">
    <location>
        <begin position="129"/>
        <end position="228"/>
    </location>
</feature>
<accession>A0A177M507</accession>
<evidence type="ECO:0000259" key="5">
    <source>
        <dbReference type="PROSITE" id="PS51755"/>
    </source>
</evidence>
<proteinExistence type="predicted"/>
<evidence type="ECO:0000259" key="4">
    <source>
        <dbReference type="PROSITE" id="PS50110"/>
    </source>
</evidence>
<protein>
    <submittedName>
        <fullName evidence="6">DNA-binding response regulator</fullName>
    </submittedName>
</protein>
<dbReference type="GO" id="GO:0005829">
    <property type="term" value="C:cytosol"/>
    <property type="evidence" value="ECO:0007669"/>
    <property type="project" value="TreeGrafter"/>
</dbReference>
<dbReference type="PROSITE" id="PS51755">
    <property type="entry name" value="OMPR_PHOB"/>
    <property type="match status" value="1"/>
</dbReference>
<feature type="domain" description="Response regulatory" evidence="4">
    <location>
        <begin position="6"/>
        <end position="119"/>
    </location>
</feature>
<dbReference type="PROSITE" id="PS50110">
    <property type="entry name" value="RESPONSE_REGULATORY"/>
    <property type="match status" value="1"/>
</dbReference>
<feature type="modified residue" description="4-aspartylphosphate" evidence="2">
    <location>
        <position position="55"/>
    </location>
</feature>
<dbReference type="SMART" id="SM00862">
    <property type="entry name" value="Trans_reg_C"/>
    <property type="match status" value="1"/>
</dbReference>
<comment type="caution">
    <text evidence="6">The sequence shown here is derived from an EMBL/GenBank/DDBJ whole genome shotgun (WGS) entry which is preliminary data.</text>
</comment>
<dbReference type="EMBL" id="LUUH01000077">
    <property type="protein sequence ID" value="OAI00353.1"/>
    <property type="molecule type" value="Genomic_DNA"/>
</dbReference>
<dbReference type="GO" id="GO:0000976">
    <property type="term" value="F:transcription cis-regulatory region binding"/>
    <property type="evidence" value="ECO:0007669"/>
    <property type="project" value="TreeGrafter"/>
</dbReference>
<dbReference type="PANTHER" id="PTHR48111:SF50">
    <property type="entry name" value="KDP OPERON TRANSCRIPTIONAL REGULATORY PROTEIN KDPE"/>
    <property type="match status" value="1"/>
</dbReference>
<dbReference type="GO" id="GO:0000156">
    <property type="term" value="F:phosphorelay response regulator activity"/>
    <property type="evidence" value="ECO:0007669"/>
    <property type="project" value="TreeGrafter"/>
</dbReference>
<evidence type="ECO:0000313" key="7">
    <source>
        <dbReference type="EMBL" id="OAI06869.1"/>
    </source>
</evidence>
<evidence type="ECO:0000313" key="6">
    <source>
        <dbReference type="EMBL" id="OAI00353.1"/>
    </source>
</evidence>
<dbReference type="GO" id="GO:0006355">
    <property type="term" value="P:regulation of DNA-templated transcription"/>
    <property type="evidence" value="ECO:0007669"/>
    <property type="project" value="InterPro"/>
</dbReference>
<dbReference type="Proteomes" id="UP000077763">
    <property type="component" value="Unassembled WGS sequence"/>
</dbReference>
<dbReference type="FunFam" id="1.10.10.10:FF:000210">
    <property type="entry name" value="Winged-helix transcriptional response regulator KdpE"/>
    <property type="match status" value="1"/>
</dbReference>
<reference evidence="8 9" key="1">
    <citation type="submission" date="2016-03" db="EMBL/GenBank/DDBJ databases">
        <authorList>
            <person name="Ploux O."/>
        </authorList>
    </citation>
    <scope>NUCLEOTIDE SEQUENCE [LARGE SCALE GENOMIC DNA]</scope>
    <source>
        <strain evidence="7 9">R-45363</strain>
        <strain evidence="6 8">R-45371</strain>
    </source>
</reference>
<sequence length="239" mass="27044">MTATPLILLIEDDAQTRRFLKTSLSHRGWSTVEADCGKSGLAMLNSEHPDIVILDLGLPDMDGIAVTRRLRQLSDLPILILSARSQEQNKIMALDAGADDYLTKPFGSGELHARLQALMRRVTRSLGNQEIFETGQLRVDLTRRKVFVADNEVRITPIEYRLLGILIRHAGLVVTHRQLLQEVWGAEHIHDQHYLRIYMGQLRHKLEVNPARPRYLLTEVGVGYRMAIDADTDVSKPLV</sequence>
<evidence type="ECO:0000256" key="1">
    <source>
        <dbReference type="ARBA" id="ARBA00023125"/>
    </source>
</evidence>
<dbReference type="RefSeq" id="WP_064007764.1">
    <property type="nucleotide sequence ID" value="NZ_LUUG01000053.1"/>
</dbReference>
<feature type="DNA-binding region" description="OmpR/PhoB-type" evidence="3">
    <location>
        <begin position="129"/>
        <end position="228"/>
    </location>
</feature>
<dbReference type="PANTHER" id="PTHR48111">
    <property type="entry name" value="REGULATOR OF RPOS"/>
    <property type="match status" value="1"/>
</dbReference>
<dbReference type="SUPFAM" id="SSF52172">
    <property type="entry name" value="CheY-like"/>
    <property type="match status" value="1"/>
</dbReference>
<dbReference type="Gene3D" id="3.40.50.2300">
    <property type="match status" value="1"/>
</dbReference>
<dbReference type="Pfam" id="PF00072">
    <property type="entry name" value="Response_reg"/>
    <property type="match status" value="1"/>
</dbReference>
<dbReference type="InterPro" id="IPR011006">
    <property type="entry name" value="CheY-like_superfamily"/>
</dbReference>
<dbReference type="InterPro" id="IPR039420">
    <property type="entry name" value="WalR-like"/>
</dbReference>
<dbReference type="Gene3D" id="1.10.10.10">
    <property type="entry name" value="Winged helix-like DNA-binding domain superfamily/Winged helix DNA-binding domain"/>
    <property type="match status" value="1"/>
</dbReference>
<keyword evidence="1 3" id="KW-0238">DNA-binding</keyword>
<dbReference type="InterPro" id="IPR001867">
    <property type="entry name" value="OmpR/PhoB-type_DNA-bd"/>
</dbReference>
<dbReference type="GO" id="GO:0032993">
    <property type="term" value="C:protein-DNA complex"/>
    <property type="evidence" value="ECO:0007669"/>
    <property type="project" value="TreeGrafter"/>
</dbReference>
<dbReference type="Pfam" id="PF00486">
    <property type="entry name" value="Trans_reg_C"/>
    <property type="match status" value="1"/>
</dbReference>
<dbReference type="CDD" id="cd00383">
    <property type="entry name" value="trans_reg_C"/>
    <property type="match status" value="1"/>
</dbReference>
<dbReference type="InterPro" id="IPR036388">
    <property type="entry name" value="WH-like_DNA-bd_sf"/>
</dbReference>
<dbReference type="SMART" id="SM00448">
    <property type="entry name" value="REC"/>
    <property type="match status" value="1"/>
</dbReference>
<dbReference type="EMBL" id="LUUG01000053">
    <property type="protein sequence ID" value="OAI06869.1"/>
    <property type="molecule type" value="Genomic_DNA"/>
</dbReference>
<evidence type="ECO:0000313" key="8">
    <source>
        <dbReference type="Proteomes" id="UP000077763"/>
    </source>
</evidence>
<dbReference type="AlphaFoldDB" id="A0A177M507"/>
<dbReference type="Proteomes" id="UP000078090">
    <property type="component" value="Unassembled WGS sequence"/>
</dbReference>
<name>A0A177M507_METMH</name>
<keyword evidence="2" id="KW-0597">Phosphoprotein</keyword>
<evidence type="ECO:0000256" key="3">
    <source>
        <dbReference type="PROSITE-ProRule" id="PRU01091"/>
    </source>
</evidence>